<feature type="region of interest" description="Disordered" evidence="3">
    <location>
        <begin position="1"/>
        <end position="27"/>
    </location>
</feature>
<evidence type="ECO:0000313" key="4">
    <source>
        <dbReference type="EMBL" id="OYX35174.1"/>
    </source>
</evidence>
<name>A0A258FT91_9CAUL</name>
<dbReference type="NCBIfam" id="TIGR00696">
    <property type="entry name" value="wecG_tagA_cpsF"/>
    <property type="match status" value="1"/>
</dbReference>
<dbReference type="InterPro" id="IPR004629">
    <property type="entry name" value="WecG_TagA_CpsF"/>
</dbReference>
<comment type="caution">
    <text evidence="4">The sequence shown here is derived from an EMBL/GenBank/DDBJ whole genome shotgun (WGS) entry which is preliminary data.</text>
</comment>
<dbReference type="Proteomes" id="UP000215595">
    <property type="component" value="Unassembled WGS sequence"/>
</dbReference>
<dbReference type="EMBL" id="NCEB01000005">
    <property type="protein sequence ID" value="OYX35174.1"/>
    <property type="molecule type" value="Genomic_DNA"/>
</dbReference>
<evidence type="ECO:0000256" key="1">
    <source>
        <dbReference type="ARBA" id="ARBA00022676"/>
    </source>
</evidence>
<dbReference type="AlphaFoldDB" id="A0A258FT91"/>
<reference evidence="4 5" key="1">
    <citation type="submission" date="2017-03" db="EMBL/GenBank/DDBJ databases">
        <title>Lifting the veil on microbial sulfur biogeochemistry in mining wastewaters.</title>
        <authorList>
            <person name="Kantor R.S."/>
            <person name="Colenbrander Nelson T."/>
            <person name="Marshall S."/>
            <person name="Bennett D."/>
            <person name="Apte S."/>
            <person name="Camacho D."/>
            <person name="Thomas B.C."/>
            <person name="Warren L.A."/>
            <person name="Banfield J.F."/>
        </authorList>
    </citation>
    <scope>NUCLEOTIDE SEQUENCE [LARGE SCALE GENOMIC DNA]</scope>
    <source>
        <strain evidence="4">32-69-9</strain>
    </source>
</reference>
<keyword evidence="2 4" id="KW-0808">Transferase</keyword>
<evidence type="ECO:0000256" key="2">
    <source>
        <dbReference type="ARBA" id="ARBA00022679"/>
    </source>
</evidence>
<accession>A0A258FT91</accession>
<proteinExistence type="predicted"/>
<protein>
    <submittedName>
        <fullName evidence="4">Glycosyltransferase</fullName>
    </submittedName>
</protein>
<dbReference type="PANTHER" id="PTHR34136:SF1">
    <property type="entry name" value="UDP-N-ACETYL-D-MANNOSAMINURONIC ACID TRANSFERASE"/>
    <property type="match status" value="1"/>
</dbReference>
<dbReference type="Pfam" id="PF03808">
    <property type="entry name" value="Glyco_tran_WecG"/>
    <property type="match status" value="1"/>
</dbReference>
<dbReference type="CDD" id="cd06533">
    <property type="entry name" value="Glyco_transf_WecG_TagA"/>
    <property type="match status" value="1"/>
</dbReference>
<evidence type="ECO:0000313" key="5">
    <source>
        <dbReference type="Proteomes" id="UP000215595"/>
    </source>
</evidence>
<dbReference type="GO" id="GO:0016758">
    <property type="term" value="F:hexosyltransferase activity"/>
    <property type="evidence" value="ECO:0007669"/>
    <property type="project" value="TreeGrafter"/>
</dbReference>
<sequence length="305" mass="34248">MADVSPALSRADLGDDRRRSGRAPFRRARRSRERVRLLGQTVDLVRPEEVLHHVETWVAEGRKALVANHNLNSLALLRKHPSLQAFFDRADLVEVDSRPLIHFAKALGLQGRAFHRCTYLDWREHFWSLANRGGWRVMYVGGAPGVVETARDRLSHAHPRVDLRVRDGYFDASPGSAESAAVVEQVRDFQPHILFVGMGMPRQELWILDTLDALPDCVVFSVGAAFDYEAGAQEAAPRWMGRMGIEWAFRLIHDPKRLARRYLVEPWSLSGLIARDIVAAISARMGAQPASAEVDNVTRSPRPAA</sequence>
<organism evidence="4 5">
    <name type="scientific">Brevundimonas subvibrioides</name>
    <dbReference type="NCBI Taxonomy" id="74313"/>
    <lineage>
        <taxon>Bacteria</taxon>
        <taxon>Pseudomonadati</taxon>
        <taxon>Pseudomonadota</taxon>
        <taxon>Alphaproteobacteria</taxon>
        <taxon>Caulobacterales</taxon>
        <taxon>Caulobacteraceae</taxon>
        <taxon>Brevundimonas</taxon>
    </lineage>
</organism>
<evidence type="ECO:0000256" key="3">
    <source>
        <dbReference type="SAM" id="MobiDB-lite"/>
    </source>
</evidence>
<dbReference type="PANTHER" id="PTHR34136">
    <property type="match status" value="1"/>
</dbReference>
<keyword evidence="1" id="KW-0328">Glycosyltransferase</keyword>
<gene>
    <name evidence="4" type="ORF">B7Z01_03130</name>
</gene>